<evidence type="ECO:0000313" key="3">
    <source>
        <dbReference type="Proteomes" id="UP001589906"/>
    </source>
</evidence>
<feature type="domain" description="HTH luxR-type" evidence="1">
    <location>
        <begin position="8"/>
        <end position="73"/>
    </location>
</feature>
<comment type="caution">
    <text evidence="2">The sequence shown here is derived from an EMBL/GenBank/DDBJ whole genome shotgun (WGS) entry which is preliminary data.</text>
</comment>
<dbReference type="Proteomes" id="UP001589906">
    <property type="component" value="Unassembled WGS sequence"/>
</dbReference>
<dbReference type="InterPro" id="IPR036388">
    <property type="entry name" value="WH-like_DNA-bd_sf"/>
</dbReference>
<dbReference type="InterPro" id="IPR000792">
    <property type="entry name" value="Tscrpt_reg_LuxR_C"/>
</dbReference>
<name>A0ABV6R093_9CAUL</name>
<reference evidence="2 3" key="1">
    <citation type="submission" date="2024-09" db="EMBL/GenBank/DDBJ databases">
        <authorList>
            <person name="Sun Q."/>
            <person name="Mori K."/>
        </authorList>
    </citation>
    <scope>NUCLEOTIDE SEQUENCE [LARGE SCALE GENOMIC DNA]</scope>
    <source>
        <strain evidence="2 3">NCAIM B.02621</strain>
    </source>
</reference>
<dbReference type="SMART" id="SM00421">
    <property type="entry name" value="HTH_LUXR"/>
    <property type="match status" value="1"/>
</dbReference>
<accession>A0ABV6R093</accession>
<dbReference type="Gene3D" id="1.10.10.10">
    <property type="entry name" value="Winged helix-like DNA-binding domain superfamily/Winged helix DNA-binding domain"/>
    <property type="match status" value="1"/>
</dbReference>
<dbReference type="SUPFAM" id="SSF46894">
    <property type="entry name" value="C-terminal effector domain of the bipartite response regulators"/>
    <property type="match status" value="1"/>
</dbReference>
<gene>
    <name evidence="2" type="ORF">ACFFGE_03990</name>
</gene>
<keyword evidence="3" id="KW-1185">Reference proteome</keyword>
<organism evidence="2 3">
    <name type="scientific">Brevundimonas balnearis</name>
    <dbReference type="NCBI Taxonomy" id="1572858"/>
    <lineage>
        <taxon>Bacteria</taxon>
        <taxon>Pseudomonadati</taxon>
        <taxon>Pseudomonadota</taxon>
        <taxon>Alphaproteobacteria</taxon>
        <taxon>Caulobacterales</taxon>
        <taxon>Caulobacteraceae</taxon>
        <taxon>Brevundimonas</taxon>
    </lineage>
</organism>
<dbReference type="EMBL" id="JBHLSW010000003">
    <property type="protein sequence ID" value="MFC0633040.1"/>
    <property type="molecule type" value="Genomic_DNA"/>
</dbReference>
<proteinExistence type="predicted"/>
<sequence>MNSLGHAPDERLDRLSSTERDLLRLLGEGHTAKSIAALTGLSPAAVNERFRAARRKTGLGSSREIARLILAQENRDDFIGLEPTSDTRPASPRADATRRRVRIDRWRYPMIIATLAAVAVLAEQSVRTEAPPPSPLAQVVLADETLAPNIAELHTQVSSEPADPDWAPGAEAALRAAYLSLPDFDRIFAQTTVRCAASLCEILAATPNDADVEGYTAIIQTLQETRPPQGLGFVTSRFGTSAGGTTPLTYAAYFRRED</sequence>
<protein>
    <submittedName>
        <fullName evidence="2">Helix-turn-helix transcriptional regulator</fullName>
    </submittedName>
</protein>
<dbReference type="RefSeq" id="WP_376834523.1">
    <property type="nucleotide sequence ID" value="NZ_JBHLSW010000003.1"/>
</dbReference>
<evidence type="ECO:0000259" key="1">
    <source>
        <dbReference type="PROSITE" id="PS50043"/>
    </source>
</evidence>
<dbReference type="InterPro" id="IPR016032">
    <property type="entry name" value="Sig_transdc_resp-reg_C-effctor"/>
</dbReference>
<dbReference type="PROSITE" id="PS50043">
    <property type="entry name" value="HTH_LUXR_2"/>
    <property type="match status" value="1"/>
</dbReference>
<evidence type="ECO:0000313" key="2">
    <source>
        <dbReference type="EMBL" id="MFC0633040.1"/>
    </source>
</evidence>